<reference evidence="2" key="1">
    <citation type="submission" date="2022-04" db="EMBL/GenBank/DDBJ databases">
        <title>Diverse halophilic archaea isolated from saline environments.</title>
        <authorList>
            <person name="Cui H.-L."/>
        </authorList>
    </citation>
    <scope>NUCLEOTIDE SEQUENCE</scope>
    <source>
        <strain evidence="2">XZYJT40</strain>
    </source>
</reference>
<dbReference type="KEGG" id="haxz:M0R88_16355"/>
<feature type="transmembrane region" description="Helical" evidence="1">
    <location>
        <begin position="6"/>
        <end position="26"/>
    </location>
</feature>
<keyword evidence="1" id="KW-1133">Transmembrane helix</keyword>
<proteinExistence type="predicted"/>
<feature type="transmembrane region" description="Helical" evidence="1">
    <location>
        <begin position="46"/>
        <end position="68"/>
    </location>
</feature>
<sequence length="225" mass="23528">MGRLVVNLAALVVSPALVVTGFVAGIRRLLRGRLAERTSPGDRTALLVIALGLYFLGHPLYPALVPLIRASTPWLFAVGGAYFTLGAVAFVAARARRFSAFGAHVAALLAVVVAVLAANGTDVGAVVRLAGANDLGPSLYVSISMALLFAFGYDDRDDRDDRASVRLLIVAFASFALVFANSIPLTERVLGPVGLFFVVFGFIGVLLGIPTYLLGRAIGAAVEES</sequence>
<dbReference type="Proteomes" id="UP000830434">
    <property type="component" value="Chromosome"/>
</dbReference>
<keyword evidence="1" id="KW-0812">Transmembrane</keyword>
<dbReference type="GeneID" id="72191460"/>
<gene>
    <name evidence="2" type="ORF">M0R88_16355</name>
</gene>
<feature type="transmembrane region" description="Helical" evidence="1">
    <location>
        <begin position="165"/>
        <end position="183"/>
    </location>
</feature>
<dbReference type="AlphaFoldDB" id="A0A8U0IGF9"/>
<accession>A0A8U0IGF9</accession>
<evidence type="ECO:0000313" key="2">
    <source>
        <dbReference type="EMBL" id="UPW00073.1"/>
    </source>
</evidence>
<evidence type="ECO:0000313" key="3">
    <source>
        <dbReference type="Proteomes" id="UP000830434"/>
    </source>
</evidence>
<keyword evidence="1" id="KW-0472">Membrane</keyword>
<feature type="transmembrane region" description="Helical" evidence="1">
    <location>
        <begin position="100"/>
        <end position="117"/>
    </location>
</feature>
<feature type="transmembrane region" description="Helical" evidence="1">
    <location>
        <begin position="189"/>
        <end position="209"/>
    </location>
</feature>
<dbReference type="RefSeq" id="WP_248654490.1">
    <property type="nucleotide sequence ID" value="NZ_CP096658.1"/>
</dbReference>
<feature type="transmembrane region" description="Helical" evidence="1">
    <location>
        <begin position="137"/>
        <end position="153"/>
    </location>
</feature>
<keyword evidence="3" id="KW-1185">Reference proteome</keyword>
<name>A0A8U0IGF9_9EURY</name>
<evidence type="ECO:0000256" key="1">
    <source>
        <dbReference type="SAM" id="Phobius"/>
    </source>
</evidence>
<protein>
    <submittedName>
        <fullName evidence="2">Uncharacterized protein</fullName>
    </submittedName>
</protein>
<organism evidence="2 3">
    <name type="scientific">Halorussus gelatinilyticus</name>
    <dbReference type="NCBI Taxonomy" id="2937524"/>
    <lineage>
        <taxon>Archaea</taxon>
        <taxon>Methanobacteriati</taxon>
        <taxon>Methanobacteriota</taxon>
        <taxon>Stenosarchaea group</taxon>
        <taxon>Halobacteria</taxon>
        <taxon>Halobacteriales</taxon>
        <taxon>Haladaptataceae</taxon>
        <taxon>Halorussus</taxon>
    </lineage>
</organism>
<dbReference type="EMBL" id="CP096658">
    <property type="protein sequence ID" value="UPW00073.1"/>
    <property type="molecule type" value="Genomic_DNA"/>
</dbReference>
<feature type="transmembrane region" description="Helical" evidence="1">
    <location>
        <begin position="74"/>
        <end position="93"/>
    </location>
</feature>